<reference evidence="1" key="2">
    <citation type="journal article" date="2015" name="Data Brief">
        <title>Shoot transcriptome of the giant reed, Arundo donax.</title>
        <authorList>
            <person name="Barrero R.A."/>
            <person name="Guerrero F.D."/>
            <person name="Moolhuijzen P."/>
            <person name="Goolsby J.A."/>
            <person name="Tidwell J."/>
            <person name="Bellgard S.E."/>
            <person name="Bellgard M.I."/>
        </authorList>
    </citation>
    <scope>NUCLEOTIDE SEQUENCE</scope>
    <source>
        <tissue evidence="1">Shoot tissue taken approximately 20 cm above the soil surface</tissue>
    </source>
</reference>
<proteinExistence type="predicted"/>
<dbReference type="EMBL" id="GBRH01270753">
    <property type="protein sequence ID" value="JAD27142.1"/>
    <property type="molecule type" value="Transcribed_RNA"/>
</dbReference>
<organism evidence="1">
    <name type="scientific">Arundo donax</name>
    <name type="common">Giant reed</name>
    <name type="synonym">Donax arundinaceus</name>
    <dbReference type="NCBI Taxonomy" id="35708"/>
    <lineage>
        <taxon>Eukaryota</taxon>
        <taxon>Viridiplantae</taxon>
        <taxon>Streptophyta</taxon>
        <taxon>Embryophyta</taxon>
        <taxon>Tracheophyta</taxon>
        <taxon>Spermatophyta</taxon>
        <taxon>Magnoliopsida</taxon>
        <taxon>Liliopsida</taxon>
        <taxon>Poales</taxon>
        <taxon>Poaceae</taxon>
        <taxon>PACMAD clade</taxon>
        <taxon>Arundinoideae</taxon>
        <taxon>Arundineae</taxon>
        <taxon>Arundo</taxon>
    </lineage>
</organism>
<dbReference type="AlphaFoldDB" id="A0A0A8YX18"/>
<reference evidence="1" key="1">
    <citation type="submission" date="2014-09" db="EMBL/GenBank/DDBJ databases">
        <authorList>
            <person name="Magalhaes I.L.F."/>
            <person name="Oliveira U."/>
            <person name="Santos F.R."/>
            <person name="Vidigal T.H.D.A."/>
            <person name="Brescovit A.D."/>
            <person name="Santos A.J."/>
        </authorList>
    </citation>
    <scope>NUCLEOTIDE SEQUENCE</scope>
    <source>
        <tissue evidence="1">Shoot tissue taken approximately 20 cm above the soil surface</tissue>
    </source>
</reference>
<evidence type="ECO:0000313" key="1">
    <source>
        <dbReference type="EMBL" id="JAD27142.1"/>
    </source>
</evidence>
<sequence>MMYYTFGIVALDLIPTRLRSNS</sequence>
<protein>
    <submittedName>
        <fullName evidence="1">Uncharacterized protein</fullName>
    </submittedName>
</protein>
<name>A0A0A8YX18_ARUDO</name>
<accession>A0A0A8YX18</accession>